<dbReference type="InterPro" id="IPR006665">
    <property type="entry name" value="OmpA-like"/>
</dbReference>
<dbReference type="Pfam" id="PF00691">
    <property type="entry name" value="OmpA"/>
    <property type="match status" value="1"/>
</dbReference>
<dbReference type="CDD" id="cd07185">
    <property type="entry name" value="OmpA_C-like"/>
    <property type="match status" value="1"/>
</dbReference>
<dbReference type="InterPro" id="IPR006664">
    <property type="entry name" value="OMP_bac"/>
</dbReference>
<keyword evidence="5" id="KW-0812">Transmembrane</keyword>
<dbReference type="PANTHER" id="PTHR30329:SF20">
    <property type="entry name" value="EXPORTED PROTEIN"/>
    <property type="match status" value="1"/>
</dbReference>
<comment type="caution">
    <text evidence="7">The sequence shown here is derived from an EMBL/GenBank/DDBJ whole genome shotgun (WGS) entry which is preliminary data.</text>
</comment>
<organism evidence="7 8">
    <name type="scientific">Ralstonia soli</name>
    <dbReference type="NCBI Taxonomy" id="2953896"/>
    <lineage>
        <taxon>Bacteria</taxon>
        <taxon>Pseudomonadati</taxon>
        <taxon>Pseudomonadota</taxon>
        <taxon>Betaproteobacteria</taxon>
        <taxon>Burkholderiales</taxon>
        <taxon>Burkholderiaceae</taxon>
        <taxon>Ralstonia</taxon>
    </lineage>
</organism>
<feature type="compositionally biased region" description="Basic and acidic residues" evidence="4">
    <location>
        <begin position="523"/>
        <end position="533"/>
    </location>
</feature>
<evidence type="ECO:0000256" key="2">
    <source>
        <dbReference type="ARBA" id="ARBA00023136"/>
    </source>
</evidence>
<keyword evidence="2 3" id="KW-0472">Membrane</keyword>
<dbReference type="PRINTS" id="PR01021">
    <property type="entry name" value="OMPADOMAIN"/>
</dbReference>
<reference evidence="7" key="2">
    <citation type="journal article" date="2023" name="Front. Microbiol.">
        <title>Ralstonia chuxiongensis sp. nov., Ralstonia mojiangensis sp. nov., and Ralstonia soli sp. nov., isolated from tobacco fields, are three novel species in the family Burkholderiaceae.</title>
        <authorList>
            <person name="Lu C.H."/>
            <person name="Zhang Y.Y."/>
            <person name="Jiang N."/>
            <person name="Chen W."/>
            <person name="Shao X."/>
            <person name="Zhao Z.M."/>
            <person name="Lu W.L."/>
            <person name="Hu X."/>
            <person name="Xi Y.X."/>
            <person name="Zou S.Y."/>
            <person name="Wei Q.J."/>
            <person name="Lin Z.L."/>
            <person name="Gong L."/>
            <person name="Gai X.T."/>
            <person name="Zhang L.Q."/>
            <person name="Li J.Y."/>
            <person name="Jin Y."/>
            <person name="Xia Z.Y."/>
        </authorList>
    </citation>
    <scope>NUCLEOTIDE SEQUENCE</scope>
    <source>
        <strain evidence="7">21MJYT02-11</strain>
    </source>
</reference>
<dbReference type="PROSITE" id="PS51257">
    <property type="entry name" value="PROKAR_LIPOPROTEIN"/>
    <property type="match status" value="1"/>
</dbReference>
<name>A0ABT1AH74_9RALS</name>
<gene>
    <name evidence="7" type="ORF">NG900_06000</name>
</gene>
<keyword evidence="8" id="KW-1185">Reference proteome</keyword>
<evidence type="ECO:0000259" key="6">
    <source>
        <dbReference type="PROSITE" id="PS51123"/>
    </source>
</evidence>
<feature type="region of interest" description="Disordered" evidence="4">
    <location>
        <begin position="550"/>
        <end position="571"/>
    </location>
</feature>
<dbReference type="SUPFAM" id="SSF103088">
    <property type="entry name" value="OmpA-like"/>
    <property type="match status" value="1"/>
</dbReference>
<feature type="domain" description="OmpA-like" evidence="6">
    <location>
        <begin position="431"/>
        <end position="549"/>
    </location>
</feature>
<keyword evidence="5" id="KW-1133">Transmembrane helix</keyword>
<evidence type="ECO:0000256" key="4">
    <source>
        <dbReference type="SAM" id="MobiDB-lite"/>
    </source>
</evidence>
<accession>A0ABT1AH74</accession>
<reference evidence="7" key="1">
    <citation type="submission" date="2022-06" db="EMBL/GenBank/DDBJ databases">
        <authorList>
            <person name="Lu C.-H."/>
        </authorList>
    </citation>
    <scope>NUCLEOTIDE SEQUENCE</scope>
    <source>
        <strain evidence="7">21MJYT02-11</strain>
    </source>
</reference>
<dbReference type="Gene3D" id="3.30.1330.60">
    <property type="entry name" value="OmpA-like domain"/>
    <property type="match status" value="1"/>
</dbReference>
<evidence type="ECO:0000256" key="3">
    <source>
        <dbReference type="PROSITE-ProRule" id="PRU00473"/>
    </source>
</evidence>
<proteinExistence type="predicted"/>
<evidence type="ECO:0000256" key="1">
    <source>
        <dbReference type="ARBA" id="ARBA00004442"/>
    </source>
</evidence>
<feature type="region of interest" description="Disordered" evidence="4">
    <location>
        <begin position="520"/>
        <end position="539"/>
    </location>
</feature>
<dbReference type="InterPro" id="IPR050330">
    <property type="entry name" value="Bact_OuterMem_StrucFunc"/>
</dbReference>
<dbReference type="InterPro" id="IPR036737">
    <property type="entry name" value="OmpA-like_sf"/>
</dbReference>
<evidence type="ECO:0000313" key="8">
    <source>
        <dbReference type="Proteomes" id="UP001162811"/>
    </source>
</evidence>
<feature type="transmembrane region" description="Helical" evidence="5">
    <location>
        <begin position="34"/>
        <end position="51"/>
    </location>
</feature>
<dbReference type="EMBL" id="JAMXHT010000002">
    <property type="protein sequence ID" value="MCO5397754.1"/>
    <property type="molecule type" value="Genomic_DNA"/>
</dbReference>
<dbReference type="RefSeq" id="WP_252677886.1">
    <property type="nucleotide sequence ID" value="NZ_JAMXHT010000002.1"/>
</dbReference>
<comment type="subcellular location">
    <subcellularLocation>
        <location evidence="1">Cell outer membrane</location>
    </subcellularLocation>
</comment>
<sequence length="571" mass="60542">MTGYPYRTVFVWGAVLALFWLAACSPWSVAWNLGIGTAVALVACIALAAATRRIRAGRAASRQVLSAMDSALRTLPGNIRRNTPLVLAVGESSGVLARAFGNDVVHVTDVAIWVRVEDPVQLKYIADALKRWREGQGPDAVAYLVDTDSTVDAATLTAATLRWRTAVDETSRAVGYALPVCVAVYAAESAVSQLPCPWFGLSGVLPSQRSALTDQIAASALAHARWVAQGERARWAYRVAQLDAAARWAAGALLPGLTDSGRGTRSVNLVAFGVTAAQGAVSSDSLVGHYANAITGLKQPSLTAAHARLPLPDALLRGIALQPMQHPLPRALAHAFVGLAVALCAAAGASAWQNRALVARIQANMMRYQAVPPEHDAARSDALSALRRDRTELERYARSGLPPRLSLGFYRAGALLPTLNTLIASYQPPEPPPPMIELNGLSLFKTGNAQLNPGSNRVMFGALEMIKAHPDKRVLVAGHTDSTGNPANNMKLSEARAASVRDWLADASGIPLSHFAIQGYGDTRPKAPNDTDAGRAANRRVEITLIPDCRSDGTTARATHSPPGQPACSFE</sequence>
<dbReference type="PROSITE" id="PS51123">
    <property type="entry name" value="OMPA_2"/>
    <property type="match status" value="1"/>
</dbReference>
<evidence type="ECO:0000313" key="7">
    <source>
        <dbReference type="EMBL" id="MCO5397754.1"/>
    </source>
</evidence>
<protein>
    <submittedName>
        <fullName evidence="7">OmpA family protein</fullName>
    </submittedName>
</protein>
<dbReference type="Proteomes" id="UP001162811">
    <property type="component" value="Unassembled WGS sequence"/>
</dbReference>
<dbReference type="PANTHER" id="PTHR30329">
    <property type="entry name" value="STATOR ELEMENT OF FLAGELLAR MOTOR COMPLEX"/>
    <property type="match status" value="1"/>
</dbReference>
<evidence type="ECO:0000256" key="5">
    <source>
        <dbReference type="SAM" id="Phobius"/>
    </source>
</evidence>